<feature type="domain" description="Pyruvate carboxyltransferase" evidence="9">
    <location>
        <begin position="5"/>
        <end position="255"/>
    </location>
</feature>
<dbReference type="EMBL" id="QMBQ01000012">
    <property type="protein sequence ID" value="RAZ71762.1"/>
    <property type="molecule type" value="Genomic_DNA"/>
</dbReference>
<dbReference type="Gene3D" id="1.10.238.260">
    <property type="match status" value="1"/>
</dbReference>
<dbReference type="EC" id="2.3.3.14" evidence="3 8"/>
<evidence type="ECO:0000256" key="7">
    <source>
        <dbReference type="RuleBase" id="RU003523"/>
    </source>
</evidence>
<dbReference type="Pfam" id="PF00682">
    <property type="entry name" value="HMGL-like"/>
    <property type="match status" value="1"/>
</dbReference>
<dbReference type="Pfam" id="PF22617">
    <property type="entry name" value="HCS_D2"/>
    <property type="match status" value="1"/>
</dbReference>
<dbReference type="GO" id="GO:0019752">
    <property type="term" value="P:carboxylic acid metabolic process"/>
    <property type="evidence" value="ECO:0007669"/>
    <property type="project" value="UniProtKB-UniRule"/>
</dbReference>
<dbReference type="InterPro" id="IPR002034">
    <property type="entry name" value="AIPM/Hcit_synth_CS"/>
</dbReference>
<comment type="catalytic activity">
    <reaction evidence="6 8">
        <text>acetyl-CoA + 2-oxoglutarate + H2O = (2R)-homocitrate + CoA + H(+)</text>
        <dbReference type="Rhea" id="RHEA:12929"/>
        <dbReference type="ChEBI" id="CHEBI:15377"/>
        <dbReference type="ChEBI" id="CHEBI:15378"/>
        <dbReference type="ChEBI" id="CHEBI:16810"/>
        <dbReference type="ChEBI" id="CHEBI:57287"/>
        <dbReference type="ChEBI" id="CHEBI:57288"/>
        <dbReference type="ChEBI" id="CHEBI:58884"/>
        <dbReference type="EC" id="2.3.3.14"/>
    </reaction>
</comment>
<evidence type="ECO:0000256" key="5">
    <source>
        <dbReference type="ARBA" id="ARBA00022679"/>
    </source>
</evidence>
<comment type="similarity">
    <text evidence="2 7">Belongs to the alpha-IPM synthase/homocitrate synthase family.</text>
</comment>
<dbReference type="InterPro" id="IPR000891">
    <property type="entry name" value="PYR_CT"/>
</dbReference>
<dbReference type="PANTHER" id="PTHR42880">
    <property type="entry name" value="HOMOCITRATE SYNTHASE"/>
    <property type="match status" value="1"/>
</dbReference>
<keyword evidence="10" id="KW-0012">Acyltransferase</keyword>
<dbReference type="PANTHER" id="PTHR42880:SF1">
    <property type="entry name" value="ISOPROPYLMALATE_HOMOCITRATE_CITRAMALATE SYNTHASE FAMILY PROTEIN"/>
    <property type="match status" value="1"/>
</dbReference>
<keyword evidence="5 7" id="KW-0808">Transferase</keyword>
<dbReference type="OrthoDB" id="9803573at2"/>
<dbReference type="PROSITE" id="PS00815">
    <property type="entry name" value="AIPM_HOMOCIT_SYNTH_1"/>
    <property type="match status" value="1"/>
</dbReference>
<dbReference type="InterPro" id="IPR054691">
    <property type="entry name" value="LeuA/HCS_post-cat"/>
</dbReference>
<dbReference type="NCBIfam" id="TIGR02660">
    <property type="entry name" value="nifV_homocitr"/>
    <property type="match status" value="1"/>
</dbReference>
<dbReference type="AlphaFoldDB" id="A0A330GJR3"/>
<accession>A0A330GJR3</accession>
<dbReference type="SUPFAM" id="SSF51569">
    <property type="entry name" value="Aldolase"/>
    <property type="match status" value="1"/>
</dbReference>
<evidence type="ECO:0000256" key="2">
    <source>
        <dbReference type="ARBA" id="ARBA00006154"/>
    </source>
</evidence>
<comment type="function">
    <text evidence="1 8">This protein is a Fe-Mo-cofactor biosynthetic component.</text>
</comment>
<evidence type="ECO:0000256" key="3">
    <source>
        <dbReference type="ARBA" id="ARBA00012974"/>
    </source>
</evidence>
<name>A0A330GJR3_9HYPH</name>
<evidence type="ECO:0000256" key="1">
    <source>
        <dbReference type="ARBA" id="ARBA00003050"/>
    </source>
</evidence>
<evidence type="ECO:0000259" key="9">
    <source>
        <dbReference type="PROSITE" id="PS50991"/>
    </source>
</evidence>
<evidence type="ECO:0000256" key="4">
    <source>
        <dbReference type="ARBA" id="ARBA00020735"/>
    </source>
</evidence>
<proteinExistence type="inferred from homology"/>
<evidence type="ECO:0000313" key="10">
    <source>
        <dbReference type="EMBL" id="RAZ71762.1"/>
    </source>
</evidence>
<dbReference type="Gene3D" id="3.20.20.70">
    <property type="entry name" value="Aldolase class I"/>
    <property type="match status" value="1"/>
</dbReference>
<reference evidence="11" key="1">
    <citation type="submission" date="2018-06" db="EMBL/GenBank/DDBJ databases">
        <authorList>
            <person name="Helene L.C."/>
            <person name="Dall'Agnol R."/>
            <person name="Delamuta J.R."/>
            <person name="Hungria M."/>
        </authorList>
    </citation>
    <scope>NUCLEOTIDE SEQUENCE [LARGE SCALE GENOMIC DNA]</scope>
    <source>
        <strain evidence="11">CNPSo 3140</strain>
    </source>
</reference>
<evidence type="ECO:0000256" key="6">
    <source>
        <dbReference type="ARBA" id="ARBA00048019"/>
    </source>
</evidence>
<dbReference type="Proteomes" id="UP000251956">
    <property type="component" value="Unassembled WGS sequence"/>
</dbReference>
<dbReference type="PROSITE" id="PS50991">
    <property type="entry name" value="PYR_CT"/>
    <property type="match status" value="1"/>
</dbReference>
<dbReference type="InterPro" id="IPR013785">
    <property type="entry name" value="Aldolase_TIM"/>
</dbReference>
<keyword evidence="11" id="KW-1185">Reference proteome</keyword>
<gene>
    <name evidence="10" type="primary">nifV</name>
    <name evidence="10" type="ORF">DPM35_29760</name>
</gene>
<protein>
    <recommendedName>
        <fullName evidence="4 8">Homocitrate synthase</fullName>
        <ecNumber evidence="3 8">2.3.3.14</ecNumber>
    </recommendedName>
</protein>
<comment type="caution">
    <text evidence="10">The sequence shown here is derived from an EMBL/GenBank/DDBJ whole genome shotgun (WGS) entry which is preliminary data.</text>
</comment>
<keyword evidence="8" id="KW-0535">Nitrogen fixation</keyword>
<evidence type="ECO:0000313" key="11">
    <source>
        <dbReference type="Proteomes" id="UP000251956"/>
    </source>
</evidence>
<dbReference type="InterPro" id="IPR013477">
    <property type="entry name" value="NifV/FrbC"/>
</dbReference>
<organism evidence="10 11">
    <name type="scientific">Mesorhizobium atlanticum</name>
    <dbReference type="NCBI Taxonomy" id="2233532"/>
    <lineage>
        <taxon>Bacteria</taxon>
        <taxon>Pseudomonadati</taxon>
        <taxon>Pseudomonadota</taxon>
        <taxon>Alphaproteobacteria</taxon>
        <taxon>Hyphomicrobiales</taxon>
        <taxon>Phyllobacteriaceae</taxon>
        <taxon>Mesorhizobium</taxon>
    </lineage>
</organism>
<evidence type="ECO:0000256" key="8">
    <source>
        <dbReference type="RuleBase" id="RU367143"/>
    </source>
</evidence>
<dbReference type="RefSeq" id="WP_112131063.1">
    <property type="nucleotide sequence ID" value="NZ_QMBQ01000012.1"/>
</dbReference>
<reference evidence="10 11" key="2">
    <citation type="submission" date="2018-07" db="EMBL/GenBank/DDBJ databases">
        <title>Diversity of Mesorhizobium strains in Brazil.</title>
        <authorList>
            <person name="Helene L.C.F."/>
            <person name="Dall'Agnol R."/>
            <person name="Delamuta J.R.M."/>
            <person name="Hungria M."/>
        </authorList>
    </citation>
    <scope>NUCLEOTIDE SEQUENCE [LARGE SCALE GENOMIC DNA]</scope>
    <source>
        <strain evidence="10 11">CNPSo 3140</strain>
    </source>
</reference>
<dbReference type="GO" id="GO:0009399">
    <property type="term" value="P:nitrogen fixation"/>
    <property type="evidence" value="ECO:0007669"/>
    <property type="project" value="UniProtKB-UniRule"/>
</dbReference>
<sequence length="401" mass="41871">MNRDVLLNDTTLRDGEQAPGVAFTTAEKLELAEALAAAGVPEIEIGTPIMGADEIETIRAAVARRLPARLLAWCRMKARDLDAAIESGVGAVNLSLPASDIQLAAKLGLDRAEALQVIEDMVGRGAAQGLFVAVGCEDASRADGDHLARVIETAARAGASRIRLADTVGVLDPFSTFELVAQLTAKSEIDLEFHAHNDLGLAANTLAAIRAGARHASVTVLGLGERAGNAALEEVAAALAVIDGAETGIELSALPDLAVRVACAARRQISAIKPVVGADVFTHESGTHVAGILKDSRSYQGLDPALVGRCPRIVIGKHSGATSITRMLNENGRDLDPDLAAVVVARVRRKAAETKSTITAAQLVELYDGMCSEARRADLTDLGQLCDAPSNCTVVRAGRHQ</sequence>
<dbReference type="GO" id="GO:0004410">
    <property type="term" value="F:homocitrate synthase activity"/>
    <property type="evidence" value="ECO:0007669"/>
    <property type="project" value="UniProtKB-UniRule"/>
</dbReference>